<dbReference type="RefSeq" id="XP_024677568.1">
    <property type="nucleotide sequence ID" value="XM_024832299.1"/>
</dbReference>
<dbReference type="OMA" id="RHPWHDI"/>
<dbReference type="STRING" id="1392255.A0A2I1BU98"/>
<feature type="transmembrane region" description="Helical" evidence="1">
    <location>
        <begin position="102"/>
        <end position="127"/>
    </location>
</feature>
<name>A0A2I1BU98_ASPN1</name>
<dbReference type="AlphaFoldDB" id="A0A2I1BU98"/>
<dbReference type="GeneID" id="36539635"/>
<dbReference type="EMBL" id="MSZS01000011">
    <property type="protein sequence ID" value="PKX88973.1"/>
    <property type="molecule type" value="Genomic_DNA"/>
</dbReference>
<feature type="transmembrane region" description="Helical" evidence="1">
    <location>
        <begin position="134"/>
        <end position="156"/>
    </location>
</feature>
<evidence type="ECO:0000313" key="4">
    <source>
        <dbReference type="Proteomes" id="UP000234474"/>
    </source>
</evidence>
<gene>
    <name evidence="3" type="ORF">P174DRAFT_516184</name>
</gene>
<protein>
    <recommendedName>
        <fullName evidence="2">Rhodopsin domain-containing protein</fullName>
    </recommendedName>
</protein>
<proteinExistence type="predicted"/>
<feature type="transmembrane region" description="Helical" evidence="1">
    <location>
        <begin position="25"/>
        <end position="48"/>
    </location>
</feature>
<feature type="domain" description="Rhodopsin" evidence="2">
    <location>
        <begin position="44"/>
        <end position="271"/>
    </location>
</feature>
<accession>A0A2I1BU98</accession>
<sequence length="362" mass="39733">MSSPTAWPSGVSAPLTAENNNNHSALIVVITAFSLVLVVAALAARVFSSYKRHTVQRDDFLFGMAVILAFAQVSVVFTQVHYGWGTRTELTAADTDRMLRAAYAADILCIVVLGLSKITTSMFYEALFSQVRHLVIQAVLGGAVVWTLVAIILLAVRCSHDPWNDISAQCKGLLPRWQAITAMDIIIEILLFLYSALAIYKVRISTKKKFLVLCALGCRILLVPLAAIRLHYTQAQIESDDPVLRGAFATVTTELYLAMSLVCLVSAFLKSFMAVYVDGNGFAYTESASASVSKSRVQASADSVTRKIRRRTSAGVNQLSGWELMEDASAKQSDFNQGWKIMKTVQLDIQDEPMELEPEPIL</sequence>
<comment type="caution">
    <text evidence="3">The sequence shown here is derived from an EMBL/GenBank/DDBJ whole genome shotgun (WGS) entry which is preliminary data.</text>
</comment>
<evidence type="ECO:0000313" key="3">
    <source>
        <dbReference type="EMBL" id="PKX88973.1"/>
    </source>
</evidence>
<dbReference type="InterPro" id="IPR049326">
    <property type="entry name" value="Rhodopsin_dom_fungi"/>
</dbReference>
<feature type="transmembrane region" description="Helical" evidence="1">
    <location>
        <begin position="60"/>
        <end position="82"/>
    </location>
</feature>
<feature type="transmembrane region" description="Helical" evidence="1">
    <location>
        <begin position="210"/>
        <end position="228"/>
    </location>
</feature>
<feature type="transmembrane region" description="Helical" evidence="1">
    <location>
        <begin position="176"/>
        <end position="198"/>
    </location>
</feature>
<dbReference type="Pfam" id="PF20684">
    <property type="entry name" value="Fung_rhodopsin"/>
    <property type="match status" value="1"/>
</dbReference>
<organism evidence="3 4">
    <name type="scientific">Aspergillus novofumigatus (strain IBT 16806)</name>
    <dbReference type="NCBI Taxonomy" id="1392255"/>
    <lineage>
        <taxon>Eukaryota</taxon>
        <taxon>Fungi</taxon>
        <taxon>Dikarya</taxon>
        <taxon>Ascomycota</taxon>
        <taxon>Pezizomycotina</taxon>
        <taxon>Eurotiomycetes</taxon>
        <taxon>Eurotiomycetidae</taxon>
        <taxon>Eurotiales</taxon>
        <taxon>Aspergillaceae</taxon>
        <taxon>Aspergillus</taxon>
        <taxon>Aspergillus subgen. Fumigati</taxon>
    </lineage>
</organism>
<dbReference type="OrthoDB" id="3918601at2759"/>
<reference evidence="4" key="1">
    <citation type="journal article" date="2018" name="Proc. Natl. Acad. Sci. U.S.A.">
        <title>Linking secondary metabolites to gene clusters through genome sequencing of six diverse Aspergillus species.</title>
        <authorList>
            <person name="Kaerboelling I."/>
            <person name="Vesth T.C."/>
            <person name="Frisvad J.C."/>
            <person name="Nybo J.L."/>
            <person name="Theobald S."/>
            <person name="Kuo A."/>
            <person name="Bowyer P."/>
            <person name="Matsuda Y."/>
            <person name="Mondo S."/>
            <person name="Lyhne E.K."/>
            <person name="Kogle M.E."/>
            <person name="Clum A."/>
            <person name="Lipzen A."/>
            <person name="Salamov A."/>
            <person name="Ngan C.Y."/>
            <person name="Daum C."/>
            <person name="Chiniquy J."/>
            <person name="Barry K."/>
            <person name="LaButti K."/>
            <person name="Haridas S."/>
            <person name="Simmons B.A."/>
            <person name="Magnuson J.K."/>
            <person name="Mortensen U.H."/>
            <person name="Larsen T.O."/>
            <person name="Grigoriev I.V."/>
            <person name="Baker S.E."/>
            <person name="Andersen M.R."/>
        </authorList>
    </citation>
    <scope>NUCLEOTIDE SEQUENCE [LARGE SCALE GENOMIC DNA]</scope>
    <source>
        <strain evidence="4">IBT 16806</strain>
    </source>
</reference>
<keyword evidence="1" id="KW-0472">Membrane</keyword>
<evidence type="ECO:0000256" key="1">
    <source>
        <dbReference type="SAM" id="Phobius"/>
    </source>
</evidence>
<dbReference type="VEuPathDB" id="FungiDB:P174DRAFT_516184"/>
<feature type="transmembrane region" description="Helical" evidence="1">
    <location>
        <begin position="248"/>
        <end position="269"/>
    </location>
</feature>
<dbReference type="PANTHER" id="PTHR39614">
    <property type="entry name" value="INTEGRAL MEMBRANE PROTEIN"/>
    <property type="match status" value="1"/>
</dbReference>
<keyword evidence="4" id="KW-1185">Reference proteome</keyword>
<dbReference type="Proteomes" id="UP000234474">
    <property type="component" value="Unassembled WGS sequence"/>
</dbReference>
<keyword evidence="1" id="KW-0812">Transmembrane</keyword>
<dbReference type="PANTHER" id="PTHR39614:SF2">
    <property type="entry name" value="INTEGRAL MEMBRANE PROTEIN"/>
    <property type="match status" value="1"/>
</dbReference>
<evidence type="ECO:0000259" key="2">
    <source>
        <dbReference type="Pfam" id="PF20684"/>
    </source>
</evidence>
<keyword evidence="1" id="KW-1133">Transmembrane helix</keyword>